<evidence type="ECO:0000313" key="3">
    <source>
        <dbReference type="Proteomes" id="UP000575083"/>
    </source>
</evidence>
<feature type="compositionally biased region" description="Basic residues" evidence="1">
    <location>
        <begin position="1"/>
        <end position="16"/>
    </location>
</feature>
<accession>A0A7X0UB52</accession>
<dbReference type="RefSeq" id="WP_184861576.1">
    <property type="nucleotide sequence ID" value="NZ_JACHLK010000010.1"/>
</dbReference>
<comment type="caution">
    <text evidence="2">The sequence shown here is derived from an EMBL/GenBank/DDBJ whole genome shotgun (WGS) entry which is preliminary data.</text>
</comment>
<proteinExistence type="predicted"/>
<dbReference type="AlphaFoldDB" id="A0A7X0UB52"/>
<evidence type="ECO:0000313" key="2">
    <source>
        <dbReference type="EMBL" id="MBB6561992.1"/>
    </source>
</evidence>
<feature type="region of interest" description="Disordered" evidence="1">
    <location>
        <begin position="1"/>
        <end position="24"/>
    </location>
</feature>
<sequence>MAKKPPRNSVRTRKSRNVSPRARPEQRTVIDKIIDALVMVKAFPFWISLIYFGESIKEAARSLQGPITLLAGGVVMYILQRLNGNP</sequence>
<dbReference type="EMBL" id="JACHLK010000010">
    <property type="protein sequence ID" value="MBB6561992.1"/>
    <property type="molecule type" value="Genomic_DNA"/>
</dbReference>
<name>A0A7X0UB52_9BURK</name>
<gene>
    <name evidence="2" type="ORF">HNP48_004694</name>
</gene>
<reference evidence="2 3" key="1">
    <citation type="submission" date="2020-08" db="EMBL/GenBank/DDBJ databases">
        <title>Functional genomics of gut bacteria from endangered species of beetles.</title>
        <authorList>
            <person name="Carlos-Shanley C."/>
        </authorList>
    </citation>
    <scope>NUCLEOTIDE SEQUENCE [LARGE SCALE GENOMIC DNA]</scope>
    <source>
        <strain evidence="2 3">S00198</strain>
    </source>
</reference>
<protein>
    <submittedName>
        <fullName evidence="2">Uncharacterized protein</fullName>
    </submittedName>
</protein>
<dbReference type="Proteomes" id="UP000575083">
    <property type="component" value="Unassembled WGS sequence"/>
</dbReference>
<keyword evidence="3" id="KW-1185">Reference proteome</keyword>
<evidence type="ECO:0000256" key="1">
    <source>
        <dbReference type="SAM" id="MobiDB-lite"/>
    </source>
</evidence>
<organism evidence="2 3">
    <name type="scientific">Acidovorax soli</name>
    <dbReference type="NCBI Taxonomy" id="592050"/>
    <lineage>
        <taxon>Bacteria</taxon>
        <taxon>Pseudomonadati</taxon>
        <taxon>Pseudomonadota</taxon>
        <taxon>Betaproteobacteria</taxon>
        <taxon>Burkholderiales</taxon>
        <taxon>Comamonadaceae</taxon>
        <taxon>Acidovorax</taxon>
    </lineage>
</organism>